<evidence type="ECO:0000313" key="10">
    <source>
        <dbReference type="EMBL" id="QOV88759.1"/>
    </source>
</evidence>
<feature type="transmembrane region" description="Helical" evidence="8">
    <location>
        <begin position="145"/>
        <end position="164"/>
    </location>
</feature>
<evidence type="ECO:0000256" key="1">
    <source>
        <dbReference type="ARBA" id="ARBA00004141"/>
    </source>
</evidence>
<feature type="transmembrane region" description="Helical" evidence="8">
    <location>
        <begin position="38"/>
        <end position="62"/>
    </location>
</feature>
<dbReference type="PANTHER" id="PTHR11730">
    <property type="entry name" value="AMMONIUM TRANSPORTER"/>
    <property type="match status" value="1"/>
</dbReference>
<dbReference type="InterPro" id="IPR029020">
    <property type="entry name" value="Ammonium/urea_transptr"/>
</dbReference>
<gene>
    <name evidence="10" type="primary">amt</name>
    <name evidence="10" type="ORF">IPV69_21395</name>
</gene>
<sequence length="490" mass="50441">MYGADAGFCVRADSPRGPPTIDDAIKKSADLQQVANTVWTLICGMLVFWMNAGFATLEAGLCRRKNSVHILAKNFIVFAVSSIAFWVAGFGMMFGASVIGGKTPDGGGAAFAGFLGWAPMFPGLTGDGANYPALSWTNVPEGVKFFFQLVFAGTAATIVSGAVAERTKFNAFMIFSFVLVALIYPITGHWIWGNGWLANLSSAPFHDFAGSTVVHSVGGWAALAGVIIIGPRIGKYTAEGKANTIPGHNMGLAALGCLILWLGWFGFNPGSTMTANLMIGHIAVTTNTAAAFGAVTATIVAWVVLGKPDFGMILNGGLAGLVGITASCAVVSVASAAIIGTIAGGLVVFSVLFFDKLKLDDPVGALSVHLVCGVFGTICVGLFANPEIIPLQVTDVYVKPGLFFGGGATQLIAQLIGIGAVGATVLVASLITWVILKVTIGVRVSATEEIEGLDVGEHGMEGYPGFALDTAGEKDHTLAPGTAKGTLATA</sequence>
<dbReference type="RefSeq" id="WP_206291762.1">
    <property type="nucleotide sequence ID" value="NZ_CP063458.1"/>
</dbReference>
<feature type="transmembrane region" description="Helical" evidence="8">
    <location>
        <begin position="250"/>
        <end position="267"/>
    </location>
</feature>
<dbReference type="InterPro" id="IPR024041">
    <property type="entry name" value="NH4_transpt_AmtB-like_dom"/>
</dbReference>
<keyword evidence="11" id="KW-1185">Reference proteome</keyword>
<evidence type="ECO:0000256" key="2">
    <source>
        <dbReference type="ARBA" id="ARBA00005887"/>
    </source>
</evidence>
<dbReference type="AlphaFoldDB" id="A0A7M2WTJ9"/>
<feature type="transmembrane region" description="Helical" evidence="8">
    <location>
        <begin position="366"/>
        <end position="384"/>
    </location>
</feature>
<feature type="transmembrane region" description="Helical" evidence="8">
    <location>
        <begin position="411"/>
        <end position="436"/>
    </location>
</feature>
<feature type="transmembrane region" description="Helical" evidence="8">
    <location>
        <begin position="279"/>
        <end position="305"/>
    </location>
</feature>
<comment type="subcellular location">
    <subcellularLocation>
        <location evidence="8">Cell membrane</location>
        <topology evidence="8">Multi-pass membrane protein</topology>
    </subcellularLocation>
    <subcellularLocation>
        <location evidence="1">Membrane</location>
        <topology evidence="1">Multi-pass membrane protein</topology>
    </subcellularLocation>
</comment>
<dbReference type="PROSITE" id="PS01219">
    <property type="entry name" value="AMMONIUM_TRANSP"/>
    <property type="match status" value="1"/>
</dbReference>
<feature type="transmembrane region" description="Helical" evidence="8">
    <location>
        <begin position="212"/>
        <end position="230"/>
    </location>
</feature>
<comment type="similarity">
    <text evidence="2 8">Belongs to the ammonia transporter channel (TC 1.A.11.2) family.</text>
</comment>
<evidence type="ECO:0000313" key="11">
    <source>
        <dbReference type="Proteomes" id="UP000593765"/>
    </source>
</evidence>
<accession>A0A7M2WTJ9</accession>
<keyword evidence="7 8" id="KW-0924">Ammonia transport</keyword>
<evidence type="ECO:0000259" key="9">
    <source>
        <dbReference type="Pfam" id="PF00909"/>
    </source>
</evidence>
<proteinExistence type="inferred from homology"/>
<dbReference type="PANTHER" id="PTHR11730:SF89">
    <property type="entry name" value="AMMONIUM TRANSPORTER SLL0108-RELATED"/>
    <property type="match status" value="1"/>
</dbReference>
<name>A0A7M2WTJ9_9BACT</name>
<dbReference type="GO" id="GO:0008519">
    <property type="term" value="F:ammonium channel activity"/>
    <property type="evidence" value="ECO:0007669"/>
    <property type="project" value="InterPro"/>
</dbReference>
<dbReference type="SUPFAM" id="SSF111352">
    <property type="entry name" value="Ammonium transporter"/>
    <property type="match status" value="1"/>
</dbReference>
<keyword evidence="6 8" id="KW-0472">Membrane</keyword>
<feature type="transmembrane region" description="Helical" evidence="8">
    <location>
        <begin position="312"/>
        <end position="332"/>
    </location>
</feature>
<evidence type="ECO:0000256" key="7">
    <source>
        <dbReference type="ARBA" id="ARBA00023177"/>
    </source>
</evidence>
<keyword evidence="5 8" id="KW-1133">Transmembrane helix</keyword>
<evidence type="ECO:0000256" key="5">
    <source>
        <dbReference type="ARBA" id="ARBA00022989"/>
    </source>
</evidence>
<dbReference type="NCBIfam" id="TIGR00836">
    <property type="entry name" value="amt"/>
    <property type="match status" value="1"/>
</dbReference>
<keyword evidence="4 8" id="KW-0812">Transmembrane</keyword>
<evidence type="ECO:0000256" key="4">
    <source>
        <dbReference type="ARBA" id="ARBA00022692"/>
    </source>
</evidence>
<dbReference type="EMBL" id="CP063458">
    <property type="protein sequence ID" value="QOV88759.1"/>
    <property type="molecule type" value="Genomic_DNA"/>
</dbReference>
<feature type="transmembrane region" description="Helical" evidence="8">
    <location>
        <begin position="338"/>
        <end position="354"/>
    </location>
</feature>
<evidence type="ECO:0000256" key="3">
    <source>
        <dbReference type="ARBA" id="ARBA00022448"/>
    </source>
</evidence>
<dbReference type="KEGG" id="hbs:IPV69_21395"/>
<dbReference type="GO" id="GO:0005886">
    <property type="term" value="C:plasma membrane"/>
    <property type="evidence" value="ECO:0007669"/>
    <property type="project" value="UniProtKB-SubCell"/>
</dbReference>
<dbReference type="Gene3D" id="1.10.3430.10">
    <property type="entry name" value="Ammonium transporter AmtB like domains"/>
    <property type="match status" value="1"/>
</dbReference>
<evidence type="ECO:0000256" key="8">
    <source>
        <dbReference type="RuleBase" id="RU362002"/>
    </source>
</evidence>
<feature type="domain" description="Ammonium transporter AmtB-like" evidence="9">
    <location>
        <begin position="38"/>
        <end position="463"/>
    </location>
</feature>
<evidence type="ECO:0000256" key="6">
    <source>
        <dbReference type="ARBA" id="ARBA00023136"/>
    </source>
</evidence>
<dbReference type="Proteomes" id="UP000593765">
    <property type="component" value="Chromosome"/>
</dbReference>
<feature type="transmembrane region" description="Helical" evidence="8">
    <location>
        <begin position="74"/>
        <end position="99"/>
    </location>
</feature>
<keyword evidence="3 8" id="KW-0813">Transport</keyword>
<feature type="transmembrane region" description="Helical" evidence="8">
    <location>
        <begin position="171"/>
        <end position="192"/>
    </location>
</feature>
<dbReference type="InterPro" id="IPR018047">
    <property type="entry name" value="Ammonium_transpt_CS"/>
</dbReference>
<dbReference type="InterPro" id="IPR001905">
    <property type="entry name" value="Ammonium_transpt"/>
</dbReference>
<reference evidence="10 11" key="1">
    <citation type="submission" date="2020-10" db="EMBL/GenBank/DDBJ databases">
        <title>Wide distribution of Phycisphaera-like planctomycetes from WD2101 soil group in peatlands and genome analysis of the first cultivated representative.</title>
        <authorList>
            <person name="Dedysh S.N."/>
            <person name="Beletsky A.V."/>
            <person name="Ivanova A."/>
            <person name="Kulichevskaya I.S."/>
            <person name="Suzina N.E."/>
            <person name="Philippov D.A."/>
            <person name="Rakitin A.L."/>
            <person name="Mardanov A.V."/>
            <person name="Ravin N.V."/>
        </authorList>
    </citation>
    <scope>NUCLEOTIDE SEQUENCE [LARGE SCALE GENOMIC DNA]</scope>
    <source>
        <strain evidence="10 11">M1803</strain>
    </source>
</reference>
<dbReference type="Pfam" id="PF00909">
    <property type="entry name" value="Ammonium_transp"/>
    <property type="match status" value="1"/>
</dbReference>
<dbReference type="GO" id="GO:0097272">
    <property type="term" value="P:ammonium homeostasis"/>
    <property type="evidence" value="ECO:0007669"/>
    <property type="project" value="TreeGrafter"/>
</dbReference>
<protein>
    <recommendedName>
        <fullName evidence="8">Ammonium transporter</fullName>
    </recommendedName>
</protein>
<organism evidence="10 11">
    <name type="scientific">Humisphaera borealis</name>
    <dbReference type="NCBI Taxonomy" id="2807512"/>
    <lineage>
        <taxon>Bacteria</taxon>
        <taxon>Pseudomonadati</taxon>
        <taxon>Planctomycetota</taxon>
        <taxon>Phycisphaerae</taxon>
        <taxon>Tepidisphaerales</taxon>
        <taxon>Tepidisphaeraceae</taxon>
        <taxon>Humisphaera</taxon>
    </lineage>
</organism>